<dbReference type="AlphaFoldDB" id="A0A427XHF6"/>
<protein>
    <submittedName>
        <fullName evidence="2">Uncharacterized protein</fullName>
    </submittedName>
</protein>
<evidence type="ECO:0000256" key="1">
    <source>
        <dbReference type="SAM" id="MobiDB-lite"/>
    </source>
</evidence>
<sequence>MSSIGTFGTSINSNQAFYQFPTVTLVVGATGKAQLVLRTNTCNTELVDRTSKQAIMTDLNTKYPYTDISDTASMADISTTTTNNTSNTFGGALSRRRSGGSAFAPSTPEDEPTPLLVVARTVDVHATQALSLKDMDMSNIDYLRRWQFTPHMAAVPCVVDFVDLCKPWSTASTSLEHGGAKHVVVLAYDPARQLRTDPMPSTKETARDVVVVIATPKPTTTSDLGGKFIRLVSVATKFLPTQGRFTLVGIEAFVNAWFTVRTSDDHVKAVAMLRKIAMGSLVSAFRTLHGDPDLMDEEAEAYIDILTHDEYRACMGDEVYENETVE</sequence>
<keyword evidence="3" id="KW-1185">Reference proteome</keyword>
<gene>
    <name evidence="2" type="ORF">EHS24_002653</name>
</gene>
<dbReference type="RefSeq" id="XP_028473340.1">
    <property type="nucleotide sequence ID" value="XM_028618384.1"/>
</dbReference>
<reference evidence="2 3" key="1">
    <citation type="submission" date="2018-11" db="EMBL/GenBank/DDBJ databases">
        <title>Genome sequence of Apiotrichum porosum DSM 27194.</title>
        <authorList>
            <person name="Aliyu H."/>
            <person name="Gorte O."/>
            <person name="Ochsenreither K."/>
        </authorList>
    </citation>
    <scope>NUCLEOTIDE SEQUENCE [LARGE SCALE GENOMIC DNA]</scope>
    <source>
        <strain evidence="2 3">DSM 27194</strain>
    </source>
</reference>
<feature type="region of interest" description="Disordered" evidence="1">
    <location>
        <begin position="86"/>
        <end position="112"/>
    </location>
</feature>
<name>A0A427XHF6_9TREE</name>
<proteinExistence type="predicted"/>
<dbReference type="Proteomes" id="UP000279236">
    <property type="component" value="Unassembled WGS sequence"/>
</dbReference>
<organism evidence="2 3">
    <name type="scientific">Apiotrichum porosum</name>
    <dbReference type="NCBI Taxonomy" id="105984"/>
    <lineage>
        <taxon>Eukaryota</taxon>
        <taxon>Fungi</taxon>
        <taxon>Dikarya</taxon>
        <taxon>Basidiomycota</taxon>
        <taxon>Agaricomycotina</taxon>
        <taxon>Tremellomycetes</taxon>
        <taxon>Trichosporonales</taxon>
        <taxon>Trichosporonaceae</taxon>
        <taxon>Apiotrichum</taxon>
    </lineage>
</organism>
<comment type="caution">
    <text evidence="2">The sequence shown here is derived from an EMBL/GenBank/DDBJ whole genome shotgun (WGS) entry which is preliminary data.</text>
</comment>
<evidence type="ECO:0000313" key="2">
    <source>
        <dbReference type="EMBL" id="RSH78193.1"/>
    </source>
</evidence>
<dbReference type="GeneID" id="39587196"/>
<feature type="compositionally biased region" description="Low complexity" evidence="1">
    <location>
        <begin position="86"/>
        <end position="104"/>
    </location>
</feature>
<accession>A0A427XHF6</accession>
<evidence type="ECO:0000313" key="3">
    <source>
        <dbReference type="Proteomes" id="UP000279236"/>
    </source>
</evidence>
<dbReference type="EMBL" id="RSCE01000013">
    <property type="protein sequence ID" value="RSH78193.1"/>
    <property type="molecule type" value="Genomic_DNA"/>
</dbReference>